<feature type="transmembrane region" description="Helical" evidence="1">
    <location>
        <begin position="67"/>
        <end position="85"/>
    </location>
</feature>
<feature type="transmembrane region" description="Helical" evidence="1">
    <location>
        <begin position="176"/>
        <end position="195"/>
    </location>
</feature>
<dbReference type="RefSeq" id="WP_013118322.1">
    <property type="nucleotide sequence ID" value="NC_014151.1"/>
</dbReference>
<dbReference type="STRING" id="446466.Cfla_3109"/>
<evidence type="ECO:0000313" key="3">
    <source>
        <dbReference type="Proteomes" id="UP000000849"/>
    </source>
</evidence>
<name>D5ULN5_CELFN</name>
<feature type="transmembrane region" description="Helical" evidence="1">
    <location>
        <begin position="146"/>
        <end position="169"/>
    </location>
</feature>
<dbReference type="KEGG" id="cfl:Cfla_3109"/>
<gene>
    <name evidence="2" type="ordered locus">Cfla_3109</name>
</gene>
<dbReference type="Proteomes" id="UP000000849">
    <property type="component" value="Chromosome"/>
</dbReference>
<keyword evidence="1" id="KW-0812">Transmembrane</keyword>
<keyword evidence="1" id="KW-0472">Membrane</keyword>
<feature type="transmembrane region" description="Helical" evidence="1">
    <location>
        <begin position="215"/>
        <end position="238"/>
    </location>
</feature>
<feature type="transmembrane region" description="Helical" evidence="1">
    <location>
        <begin position="27"/>
        <end position="47"/>
    </location>
</feature>
<keyword evidence="1" id="KW-1133">Transmembrane helix</keyword>
<feature type="transmembrane region" description="Helical" evidence="1">
    <location>
        <begin position="97"/>
        <end position="119"/>
    </location>
</feature>
<proteinExistence type="predicted"/>
<protein>
    <submittedName>
        <fullName evidence="2">Uncharacterized protein</fullName>
    </submittedName>
</protein>
<accession>D5ULN5</accession>
<dbReference type="OrthoDB" id="4862385at2"/>
<evidence type="ECO:0000256" key="1">
    <source>
        <dbReference type="SAM" id="Phobius"/>
    </source>
</evidence>
<organism evidence="2 3">
    <name type="scientific">Cellulomonas flavigena (strain ATCC 482 / DSM 20109 / BCRC 11376 / JCM 18109 / NBRC 3775 / NCIMB 8073 / NRS 134)</name>
    <dbReference type="NCBI Taxonomy" id="446466"/>
    <lineage>
        <taxon>Bacteria</taxon>
        <taxon>Bacillati</taxon>
        <taxon>Actinomycetota</taxon>
        <taxon>Actinomycetes</taxon>
        <taxon>Micrococcales</taxon>
        <taxon>Cellulomonadaceae</taxon>
        <taxon>Cellulomonas</taxon>
    </lineage>
</organism>
<reference evidence="2 3" key="1">
    <citation type="journal article" date="2010" name="Stand. Genomic Sci.">
        <title>Complete genome sequence of Cellulomonas flavigena type strain (134).</title>
        <authorList>
            <person name="Abt B."/>
            <person name="Foster B."/>
            <person name="Lapidus A."/>
            <person name="Clum A."/>
            <person name="Sun H."/>
            <person name="Pukall R."/>
            <person name="Lucas S."/>
            <person name="Glavina Del Rio T."/>
            <person name="Nolan M."/>
            <person name="Tice H."/>
            <person name="Cheng J.F."/>
            <person name="Pitluck S."/>
            <person name="Liolios K."/>
            <person name="Ivanova N."/>
            <person name="Mavromatis K."/>
            <person name="Ovchinnikova G."/>
            <person name="Pati A."/>
            <person name="Goodwin L."/>
            <person name="Chen A."/>
            <person name="Palaniappan K."/>
            <person name="Land M."/>
            <person name="Hauser L."/>
            <person name="Chang Y.J."/>
            <person name="Jeffries C.D."/>
            <person name="Rohde M."/>
            <person name="Goker M."/>
            <person name="Woyke T."/>
            <person name="Bristow J."/>
            <person name="Eisen J.A."/>
            <person name="Markowitz V."/>
            <person name="Hugenholtz P."/>
            <person name="Kyrpides N.C."/>
            <person name="Klenk H.P."/>
        </authorList>
    </citation>
    <scope>NUCLEOTIDE SEQUENCE [LARGE SCALE GENOMIC DNA]</scope>
    <source>
        <strain evidence="3">ATCC 482 / DSM 20109 / BCRC 11376 / JCM 18109 / NBRC 3775 / NCIMB 8073 / NRS 134</strain>
    </source>
</reference>
<evidence type="ECO:0000313" key="2">
    <source>
        <dbReference type="EMBL" id="ADG75991.1"/>
    </source>
</evidence>
<dbReference type="eggNOG" id="ENOG503371D">
    <property type="taxonomic scope" value="Bacteria"/>
</dbReference>
<dbReference type="EMBL" id="CP001964">
    <property type="protein sequence ID" value="ADG75991.1"/>
    <property type="molecule type" value="Genomic_DNA"/>
</dbReference>
<dbReference type="AlphaFoldDB" id="D5ULN5"/>
<dbReference type="HOGENOM" id="CLU_1122979_0_0_11"/>
<sequence>MSASAAAVRPSPTAHTVRRLGAALVRLGRWFWLIVALAVVVANVVGWATRGSTDVSIAVYARQASTWFPFSLAIMVVSAYLRVHVASGMTRRTFVRAALVVQVAAGAVYAVALTALVLVERAVHDALGWDSVITEVLVVGAAEPTWALLVDVAVPCVVANLAGLVVGAVYLRGGSWWGTLTLPLTVGPLLVLLYAPGARLRGLPGPWTSASDAEALVAFAGLGAALAVAAALVFTVVAGRAPVPARP</sequence>
<keyword evidence="3" id="KW-1185">Reference proteome</keyword>